<accession>A0A7W7QXW0</accession>
<dbReference type="Proteomes" id="UP000540506">
    <property type="component" value="Unassembled WGS sequence"/>
</dbReference>
<gene>
    <name evidence="2" type="ORF">FHR34_000824</name>
</gene>
<evidence type="ECO:0000313" key="3">
    <source>
        <dbReference type="Proteomes" id="UP000540506"/>
    </source>
</evidence>
<keyword evidence="1" id="KW-1133">Transmembrane helix</keyword>
<keyword evidence="3" id="KW-1185">Reference proteome</keyword>
<dbReference type="RefSeq" id="WP_184934104.1">
    <property type="nucleotide sequence ID" value="NZ_JACHJV010000001.1"/>
</dbReference>
<dbReference type="GO" id="GO:0016740">
    <property type="term" value="F:transferase activity"/>
    <property type="evidence" value="ECO:0007669"/>
    <property type="project" value="UniProtKB-KW"/>
</dbReference>
<evidence type="ECO:0000313" key="2">
    <source>
        <dbReference type="EMBL" id="MBB4921831.1"/>
    </source>
</evidence>
<proteinExistence type="predicted"/>
<sequence length="167" mass="18157">MGATSRPHDETAPPVRPDWRRRLLLGGCSLAALIGLYFLLAATIPRWWAQRVGDSVHGRLSSGLVFGLLTGVTCTLLPLLVVWFALRRRRPWKVSAAWVAVALVLALPNLWTLSVVVGSGSAAHAGQRTMDVNAPWFRGASLIGAVIGAVVFAALLWFTRRRKPRTG</sequence>
<organism evidence="2 3">
    <name type="scientific">Kitasatospora kifunensis</name>
    <name type="common">Streptomyces kifunensis</name>
    <dbReference type="NCBI Taxonomy" id="58351"/>
    <lineage>
        <taxon>Bacteria</taxon>
        <taxon>Bacillati</taxon>
        <taxon>Actinomycetota</taxon>
        <taxon>Actinomycetes</taxon>
        <taxon>Kitasatosporales</taxon>
        <taxon>Streptomycetaceae</taxon>
        <taxon>Kitasatospora</taxon>
    </lineage>
</organism>
<keyword evidence="1" id="KW-0812">Transmembrane</keyword>
<keyword evidence="1" id="KW-0472">Membrane</keyword>
<dbReference type="AlphaFoldDB" id="A0A7W7QXW0"/>
<feature type="transmembrane region" description="Helical" evidence="1">
    <location>
        <begin position="64"/>
        <end position="86"/>
    </location>
</feature>
<comment type="caution">
    <text evidence="2">The sequence shown here is derived from an EMBL/GenBank/DDBJ whole genome shotgun (WGS) entry which is preliminary data.</text>
</comment>
<evidence type="ECO:0000256" key="1">
    <source>
        <dbReference type="SAM" id="Phobius"/>
    </source>
</evidence>
<keyword evidence="2" id="KW-0808">Transferase</keyword>
<protein>
    <submittedName>
        <fullName evidence="2">Glucan phosphoethanolaminetransferase (Alkaline phosphatase superfamily)</fullName>
    </submittedName>
</protein>
<dbReference type="EMBL" id="JACHJV010000001">
    <property type="protein sequence ID" value="MBB4921831.1"/>
    <property type="molecule type" value="Genomic_DNA"/>
</dbReference>
<feature type="transmembrane region" description="Helical" evidence="1">
    <location>
        <begin position="23"/>
        <end position="44"/>
    </location>
</feature>
<name>A0A7W7QXW0_KITKI</name>
<feature type="transmembrane region" description="Helical" evidence="1">
    <location>
        <begin position="136"/>
        <end position="158"/>
    </location>
</feature>
<reference evidence="2 3" key="1">
    <citation type="submission" date="2020-08" db="EMBL/GenBank/DDBJ databases">
        <title>Sequencing the genomes of 1000 actinobacteria strains.</title>
        <authorList>
            <person name="Klenk H.-P."/>
        </authorList>
    </citation>
    <scope>NUCLEOTIDE SEQUENCE [LARGE SCALE GENOMIC DNA]</scope>
    <source>
        <strain evidence="2 3">DSM 41654</strain>
    </source>
</reference>
<feature type="transmembrane region" description="Helical" evidence="1">
    <location>
        <begin position="98"/>
        <end position="116"/>
    </location>
</feature>